<sequence length="336" mass="38259">MIIIAKFKSVRVCNIVGLQKEADTQSKAPVHQLSSAYSGLTVCKPFDGRSNVNHLDHQVFISWNAIFNELEFPFKSLFGDKPAEEPITNSLVSLSLPVSISPDPNNVPVGQTQATAASLVPLNRPVLCQQTSSESHMPSSQLATFVPHHEQPSEDTASRHKMWYSAMQEEFKALQSNNTWSLVPYSSDMSIVGCKWVFRTKYKQDENHLKHKARFFYGTLEGRNSSADDSGEADVQPGRDYITLNKVDVEEHIFKHESVRMMIERAINDDIRLLIKDVDTNSYHKVKFRYYRGFAFIIHGLWHLNFTERRSLKVGDEIGFYGDSNPNILRFSVMNK</sequence>
<dbReference type="Proteomes" id="UP000323000">
    <property type="component" value="Chromosome 4"/>
</dbReference>
<dbReference type="PANTHER" id="PTHR34269">
    <property type="entry name" value="TRANSCRIPTION FACTOR B3-DOMAIN FAMILY-RELATED"/>
    <property type="match status" value="1"/>
</dbReference>
<keyword evidence="7" id="KW-1185">Reference proteome</keyword>
<evidence type="ECO:0000256" key="3">
    <source>
        <dbReference type="ARBA" id="ARBA00023125"/>
    </source>
</evidence>
<evidence type="ECO:0000256" key="4">
    <source>
        <dbReference type="ARBA" id="ARBA00023163"/>
    </source>
</evidence>
<dbReference type="PANTHER" id="PTHR34269:SF11">
    <property type="entry name" value="B3 DOMAIN PROTEIN"/>
    <property type="match status" value="1"/>
</dbReference>
<keyword evidence="3" id="KW-0238">DNA-binding</keyword>
<dbReference type="Gene3D" id="2.40.330.10">
    <property type="entry name" value="DNA-binding pseudobarrel domain"/>
    <property type="match status" value="1"/>
</dbReference>
<evidence type="ECO:0008006" key="8">
    <source>
        <dbReference type="Google" id="ProtNLM"/>
    </source>
</evidence>
<name>A0A5C7I4V0_9ROSI</name>
<evidence type="ECO:0000313" key="6">
    <source>
        <dbReference type="EMBL" id="TXG63596.1"/>
    </source>
</evidence>
<keyword evidence="4" id="KW-0804">Transcription</keyword>
<dbReference type="EMBL" id="VAHF01000004">
    <property type="protein sequence ID" value="TXG63596.1"/>
    <property type="molecule type" value="Genomic_DNA"/>
</dbReference>
<proteinExistence type="predicted"/>
<dbReference type="InterPro" id="IPR051442">
    <property type="entry name" value="B3_domain"/>
</dbReference>
<dbReference type="GO" id="GO:0005634">
    <property type="term" value="C:nucleus"/>
    <property type="evidence" value="ECO:0007669"/>
    <property type="project" value="UniProtKB-SubCell"/>
</dbReference>
<keyword evidence="5" id="KW-0539">Nucleus</keyword>
<evidence type="ECO:0000256" key="5">
    <source>
        <dbReference type="ARBA" id="ARBA00023242"/>
    </source>
</evidence>
<protein>
    <recommendedName>
        <fullName evidence="8">TF-B3 domain-containing protein</fullName>
    </recommendedName>
</protein>
<evidence type="ECO:0000256" key="2">
    <source>
        <dbReference type="ARBA" id="ARBA00023015"/>
    </source>
</evidence>
<keyword evidence="2" id="KW-0805">Transcription regulation</keyword>
<comment type="caution">
    <text evidence="6">The sequence shown here is derived from an EMBL/GenBank/DDBJ whole genome shotgun (WGS) entry which is preliminary data.</text>
</comment>
<accession>A0A5C7I4V0</accession>
<organism evidence="6 7">
    <name type="scientific">Acer yangbiense</name>
    <dbReference type="NCBI Taxonomy" id="1000413"/>
    <lineage>
        <taxon>Eukaryota</taxon>
        <taxon>Viridiplantae</taxon>
        <taxon>Streptophyta</taxon>
        <taxon>Embryophyta</taxon>
        <taxon>Tracheophyta</taxon>
        <taxon>Spermatophyta</taxon>
        <taxon>Magnoliopsida</taxon>
        <taxon>eudicotyledons</taxon>
        <taxon>Gunneridae</taxon>
        <taxon>Pentapetalae</taxon>
        <taxon>rosids</taxon>
        <taxon>malvids</taxon>
        <taxon>Sapindales</taxon>
        <taxon>Sapindaceae</taxon>
        <taxon>Hippocastanoideae</taxon>
        <taxon>Acereae</taxon>
        <taxon>Acer</taxon>
    </lineage>
</organism>
<reference evidence="7" key="1">
    <citation type="journal article" date="2019" name="Gigascience">
        <title>De novo genome assembly of the endangered Acer yangbiense, a plant species with extremely small populations endemic to Yunnan Province, China.</title>
        <authorList>
            <person name="Yang J."/>
            <person name="Wariss H.M."/>
            <person name="Tao L."/>
            <person name="Zhang R."/>
            <person name="Yun Q."/>
            <person name="Hollingsworth P."/>
            <person name="Dao Z."/>
            <person name="Luo G."/>
            <person name="Guo H."/>
            <person name="Ma Y."/>
            <person name="Sun W."/>
        </authorList>
    </citation>
    <scope>NUCLEOTIDE SEQUENCE [LARGE SCALE GENOMIC DNA]</scope>
    <source>
        <strain evidence="7">cv. Malutang</strain>
    </source>
</reference>
<comment type="subcellular location">
    <subcellularLocation>
        <location evidence="1">Nucleus</location>
    </subcellularLocation>
</comment>
<gene>
    <name evidence="6" type="ORF">EZV62_010590</name>
</gene>
<dbReference type="OrthoDB" id="1915967at2759"/>
<evidence type="ECO:0000256" key="1">
    <source>
        <dbReference type="ARBA" id="ARBA00004123"/>
    </source>
</evidence>
<dbReference type="AlphaFoldDB" id="A0A5C7I4V0"/>
<evidence type="ECO:0000313" key="7">
    <source>
        <dbReference type="Proteomes" id="UP000323000"/>
    </source>
</evidence>
<dbReference type="GO" id="GO:0003677">
    <property type="term" value="F:DNA binding"/>
    <property type="evidence" value="ECO:0007669"/>
    <property type="project" value="UniProtKB-KW"/>
</dbReference>
<dbReference type="InterPro" id="IPR015300">
    <property type="entry name" value="DNA-bd_pseudobarrel_sf"/>
</dbReference>